<organism evidence="2 3">
    <name type="scientific">Staphylococcus capitis</name>
    <dbReference type="NCBI Taxonomy" id="29388"/>
    <lineage>
        <taxon>Bacteria</taxon>
        <taxon>Bacillati</taxon>
        <taxon>Bacillota</taxon>
        <taxon>Bacilli</taxon>
        <taxon>Bacillales</taxon>
        <taxon>Staphylococcaceae</taxon>
        <taxon>Staphylococcus</taxon>
    </lineage>
</organism>
<evidence type="ECO:0000256" key="1">
    <source>
        <dbReference type="SAM" id="Phobius"/>
    </source>
</evidence>
<keyword evidence="1" id="KW-0472">Membrane</keyword>
<dbReference type="AlphaFoldDB" id="A0A7Z8E269"/>
<gene>
    <name evidence="2" type="ORF">EQ811_12130</name>
</gene>
<dbReference type="EMBL" id="SCHC01000013">
    <property type="protein sequence ID" value="TBW75030.1"/>
    <property type="molecule type" value="Genomic_DNA"/>
</dbReference>
<comment type="caution">
    <text evidence="2">The sequence shown here is derived from an EMBL/GenBank/DDBJ whole genome shotgun (WGS) entry which is preliminary data.</text>
</comment>
<keyword evidence="1" id="KW-0812">Transmembrane</keyword>
<evidence type="ECO:0000313" key="3">
    <source>
        <dbReference type="Proteomes" id="UP000291949"/>
    </source>
</evidence>
<dbReference type="Proteomes" id="UP000291949">
    <property type="component" value="Unassembled WGS sequence"/>
</dbReference>
<evidence type="ECO:0000313" key="2">
    <source>
        <dbReference type="EMBL" id="TBW75030.1"/>
    </source>
</evidence>
<proteinExistence type="predicted"/>
<feature type="transmembrane region" description="Helical" evidence="1">
    <location>
        <begin position="6"/>
        <end position="28"/>
    </location>
</feature>
<accession>A0A7Z8E269</accession>
<feature type="transmembrane region" description="Helical" evidence="1">
    <location>
        <begin position="40"/>
        <end position="61"/>
    </location>
</feature>
<sequence>MEIITTILGMLLVPLAIITIVLLLTEVITKGPQKRNFKSTYTFAGITILCLVIFLILTNILV</sequence>
<protein>
    <submittedName>
        <fullName evidence="2">Uncharacterized protein</fullName>
    </submittedName>
</protein>
<reference evidence="2 3" key="1">
    <citation type="journal article" date="2019" name="Sci. Transl. Med.">
        <title>Quorum sensing between bacterial species on the skin protects against epidermal injury in atopic dermatitis.</title>
        <authorList>
            <person name="Williams M.R."/>
        </authorList>
    </citation>
    <scope>NUCLEOTIDE SEQUENCE [LARGE SCALE GENOMIC DNA]</scope>
    <source>
        <strain evidence="2 3">H8</strain>
    </source>
</reference>
<keyword evidence="1" id="KW-1133">Transmembrane helix</keyword>
<dbReference type="RefSeq" id="WP_154812170.1">
    <property type="nucleotide sequence ID" value="NZ_JADPAF010000208.1"/>
</dbReference>
<name>A0A7Z8E269_STACP</name>